<evidence type="ECO:0000313" key="1">
    <source>
        <dbReference type="EMBL" id="KAH7908323.1"/>
    </source>
</evidence>
<name>A0ACB8A6M7_9AGAM</name>
<dbReference type="Proteomes" id="UP000790377">
    <property type="component" value="Unassembled WGS sequence"/>
</dbReference>
<organism evidence="1 2">
    <name type="scientific">Hygrophoropsis aurantiaca</name>
    <dbReference type="NCBI Taxonomy" id="72124"/>
    <lineage>
        <taxon>Eukaryota</taxon>
        <taxon>Fungi</taxon>
        <taxon>Dikarya</taxon>
        <taxon>Basidiomycota</taxon>
        <taxon>Agaricomycotina</taxon>
        <taxon>Agaricomycetes</taxon>
        <taxon>Agaricomycetidae</taxon>
        <taxon>Boletales</taxon>
        <taxon>Coniophorineae</taxon>
        <taxon>Hygrophoropsidaceae</taxon>
        <taxon>Hygrophoropsis</taxon>
    </lineage>
</organism>
<protein>
    <submittedName>
        <fullName evidence="1">Uncharacterized protein</fullName>
    </submittedName>
</protein>
<gene>
    <name evidence="1" type="ORF">BJ138DRAFT_1091488</name>
</gene>
<comment type="caution">
    <text evidence="1">The sequence shown here is derived from an EMBL/GenBank/DDBJ whole genome shotgun (WGS) entry which is preliminary data.</text>
</comment>
<reference evidence="1" key="1">
    <citation type="journal article" date="2021" name="New Phytol.">
        <title>Evolutionary innovations through gain and loss of genes in the ectomycorrhizal Boletales.</title>
        <authorList>
            <person name="Wu G."/>
            <person name="Miyauchi S."/>
            <person name="Morin E."/>
            <person name="Kuo A."/>
            <person name="Drula E."/>
            <person name="Varga T."/>
            <person name="Kohler A."/>
            <person name="Feng B."/>
            <person name="Cao Y."/>
            <person name="Lipzen A."/>
            <person name="Daum C."/>
            <person name="Hundley H."/>
            <person name="Pangilinan J."/>
            <person name="Johnson J."/>
            <person name="Barry K."/>
            <person name="LaButti K."/>
            <person name="Ng V."/>
            <person name="Ahrendt S."/>
            <person name="Min B."/>
            <person name="Choi I.G."/>
            <person name="Park H."/>
            <person name="Plett J.M."/>
            <person name="Magnuson J."/>
            <person name="Spatafora J.W."/>
            <person name="Nagy L.G."/>
            <person name="Henrissat B."/>
            <person name="Grigoriev I.V."/>
            <person name="Yang Z.L."/>
            <person name="Xu J."/>
            <person name="Martin F.M."/>
        </authorList>
    </citation>
    <scope>NUCLEOTIDE SEQUENCE</scope>
    <source>
        <strain evidence="1">ATCC 28755</strain>
    </source>
</reference>
<sequence length="294" mass="32712">MLRKSDRVASLGFSLFGALVNFVIATQLLGAWRSFKWEPESEWEGSEYSISKNGISITWALLTAYFAAAFAICSFGVVGIVRVRILVMSLFNSSTKIPAFVRIYRDYIVGDFALGTILTAAWSYAAFQPAVLSNICEQLSRQPDLFRDFTDTSLSIENCDQWAAPGVMTFMAAMIMVTVVRLHFLIVLSSYYKALAKQQTLGLSRFGVSPPTDAQAIQHIYILQPSGDQSHSDDTSHMGDIYVPLTSVEDLSEEEANVLRSRATEIWIPSRNLSHSKSSDKRCEPMHGLNEKPV</sequence>
<accession>A0ACB8A6M7</accession>
<dbReference type="EMBL" id="MU267830">
    <property type="protein sequence ID" value="KAH7908323.1"/>
    <property type="molecule type" value="Genomic_DNA"/>
</dbReference>
<proteinExistence type="predicted"/>
<keyword evidence="2" id="KW-1185">Reference proteome</keyword>
<evidence type="ECO:0000313" key="2">
    <source>
        <dbReference type="Proteomes" id="UP000790377"/>
    </source>
</evidence>